<dbReference type="Proteomes" id="UP000430508">
    <property type="component" value="Chromosome"/>
</dbReference>
<dbReference type="AlphaFoldDB" id="A0A857DIF3"/>
<organism evidence="1 2">
    <name type="scientific">Dehalobacter restrictus</name>
    <dbReference type="NCBI Taxonomy" id="55583"/>
    <lineage>
        <taxon>Bacteria</taxon>
        <taxon>Bacillati</taxon>
        <taxon>Bacillota</taxon>
        <taxon>Clostridia</taxon>
        <taxon>Eubacteriales</taxon>
        <taxon>Desulfitobacteriaceae</taxon>
        <taxon>Dehalobacter</taxon>
    </lineage>
</organism>
<dbReference type="PANTHER" id="PTHR38440:SF1">
    <property type="entry name" value="UPF0398 PROTEIN SPR0331"/>
    <property type="match status" value="1"/>
</dbReference>
<dbReference type="RefSeq" id="WP_158208426.1">
    <property type="nucleotide sequence ID" value="NZ_CP046996.1"/>
</dbReference>
<accession>A0A857DIF3</accession>
<evidence type="ECO:0000313" key="2">
    <source>
        <dbReference type="Proteomes" id="UP000430508"/>
    </source>
</evidence>
<reference evidence="1 2" key="1">
    <citation type="submission" date="2019-12" db="EMBL/GenBank/DDBJ databases">
        <title>Sequence classification of anaerobic respiratory reductive dehalogenases: First we see many, then we see few.</title>
        <authorList>
            <person name="Molenda O."/>
            <person name="Puentes Jacome L.A."/>
            <person name="Cao X."/>
            <person name="Nesbo C.L."/>
            <person name="Tang S."/>
            <person name="Morson N."/>
            <person name="Patron J."/>
            <person name="Lomheim L."/>
            <person name="Wishart D.S."/>
            <person name="Edwards E.A."/>
        </authorList>
    </citation>
    <scope>NUCLEOTIDE SEQUENCE [LARGE SCALE GENOMIC DNA]</scope>
    <source>
        <strain evidence="1 2">12DCA</strain>
    </source>
</reference>
<evidence type="ECO:0000313" key="1">
    <source>
        <dbReference type="EMBL" id="QHA01074.1"/>
    </source>
</evidence>
<dbReference type="Pfam" id="PF06908">
    <property type="entry name" value="YpsA"/>
    <property type="match status" value="1"/>
</dbReference>
<proteinExistence type="predicted"/>
<gene>
    <name evidence="1" type="ORF">GQ588_10740</name>
</gene>
<protein>
    <submittedName>
        <fullName evidence="1">DUF1273 family protein</fullName>
    </submittedName>
</protein>
<dbReference type="EMBL" id="CP046996">
    <property type="protein sequence ID" value="QHA01074.1"/>
    <property type="molecule type" value="Genomic_DNA"/>
</dbReference>
<dbReference type="SUPFAM" id="SSF102405">
    <property type="entry name" value="MCP/YpsA-like"/>
    <property type="match status" value="1"/>
</dbReference>
<sequence length="184" mass="21076">MNTLACAFAGHNPLRFPFGYDEEDYLCQQIKATLLMQILALYQNGVTAFYSNCEPGAPMWGAELVLGLQRRGSDIQLHCVLPYEEQATKWTPQLRNRYFSIAERSTSEYTLCTHYEHDCYLLCNKYLVNRSNFVLAVYDDDPLIYRMEPVSHLIAYAKNKNRGIITIHPDTGLLTPITITQGLK</sequence>
<name>A0A857DIF3_9FIRM</name>
<dbReference type="InterPro" id="IPR010697">
    <property type="entry name" value="YspA"/>
</dbReference>
<dbReference type="Gene3D" id="3.40.50.450">
    <property type="match status" value="1"/>
</dbReference>
<dbReference type="PANTHER" id="PTHR38440">
    <property type="entry name" value="UPF0398 PROTEIN YPSA"/>
    <property type="match status" value="1"/>
</dbReference>